<name>A0A327XRH3_9RHOB</name>
<dbReference type="GO" id="GO:0016491">
    <property type="term" value="F:oxidoreductase activity"/>
    <property type="evidence" value="ECO:0007669"/>
    <property type="project" value="UniProtKB-KW"/>
</dbReference>
<dbReference type="GO" id="GO:0022904">
    <property type="term" value="P:respiratory electron transport chain"/>
    <property type="evidence" value="ECO:0007669"/>
    <property type="project" value="TreeGrafter"/>
</dbReference>
<comment type="similarity">
    <text evidence="2">Belongs to the FAD-binding oxidoreductase/transferase type 4 family.</text>
</comment>
<dbReference type="RefSeq" id="WP_111551127.1">
    <property type="nucleotide sequence ID" value="NZ_LIQE01000105.1"/>
</dbReference>
<evidence type="ECO:0000256" key="5">
    <source>
        <dbReference type="ARBA" id="ARBA00023002"/>
    </source>
</evidence>
<evidence type="ECO:0000256" key="3">
    <source>
        <dbReference type="ARBA" id="ARBA00022630"/>
    </source>
</evidence>
<evidence type="ECO:0000256" key="1">
    <source>
        <dbReference type="ARBA" id="ARBA00001974"/>
    </source>
</evidence>
<dbReference type="FunFam" id="1.10.45.10:FF:000001">
    <property type="entry name" value="D-lactate dehydrogenase mitochondrial"/>
    <property type="match status" value="1"/>
</dbReference>
<dbReference type="InterPro" id="IPR016169">
    <property type="entry name" value="FAD-bd_PCMH_sub2"/>
</dbReference>
<gene>
    <name evidence="7" type="ORF">ATI53_105132</name>
</gene>
<dbReference type="InterPro" id="IPR016166">
    <property type="entry name" value="FAD-bd_PCMH"/>
</dbReference>
<keyword evidence="3" id="KW-0285">Flavoprotein</keyword>
<evidence type="ECO:0000313" key="7">
    <source>
        <dbReference type="EMBL" id="RAK11274.1"/>
    </source>
</evidence>
<dbReference type="OrthoDB" id="9811557at2"/>
<dbReference type="PANTHER" id="PTHR43716:SF1">
    <property type="entry name" value="D-2-HYDROXYGLUTARATE DEHYDROGENASE, MITOCHONDRIAL"/>
    <property type="match status" value="1"/>
</dbReference>
<accession>A0A327XRH3</accession>
<dbReference type="InterPro" id="IPR016171">
    <property type="entry name" value="Vanillyl_alc_oxidase_C-sub2"/>
</dbReference>
<dbReference type="EMBL" id="QLMG01000051">
    <property type="protein sequence ID" value="RAK11274.1"/>
    <property type="molecule type" value="Genomic_DNA"/>
</dbReference>
<dbReference type="InterPro" id="IPR016164">
    <property type="entry name" value="FAD-linked_Oxase-like_C"/>
</dbReference>
<dbReference type="InterPro" id="IPR006094">
    <property type="entry name" value="Oxid_FAD_bind_N"/>
</dbReference>
<protein>
    <submittedName>
        <fullName evidence="7">FAD/FMN-containing dehydrogenase</fullName>
    </submittedName>
</protein>
<evidence type="ECO:0000256" key="2">
    <source>
        <dbReference type="ARBA" id="ARBA00008000"/>
    </source>
</evidence>
<sequence>MQIQTENDAFVTMLREVVDPQDLQIGADIPATALRDWSDERGGVPLALVQPRTTAQVSAVMALCHAHGQPVVPQGGMTGLAGGAVPSTGAVLLSLRNIAGVEELNDAAGLMTVGAGTPLQVIQEAAAENGLMFGLDLGARGSCQIGGNIATNAGGNRVIRYGMTRDLVLGLEVVLADGTILPMMNKMPKNNAALDLKHLFIGSEGRLGIITRAVLRLHPGVGGANTALIALSGFDAALKLLRHAQTALSGRVSAFEVLWNDYYRSVTTIGGVRAPLGAEFPLYALIDMQGADPDAEAPAFQAMLERAMESGWALDVLLAQSQSDVLDFWALRDNVAELQRSFSPMINFDISVPQSQIGDCVERIRADLAQKFPGLANLYFGHIGDSNLHILVGPTPADDPDGRQVEACVYDVTRSFGGSISAEHGIGLHKKPWLSYSRSEAELSVLRQLKDTLDPTGILNPGKVL</sequence>
<dbReference type="Gene3D" id="3.30.70.2190">
    <property type="match status" value="1"/>
</dbReference>
<dbReference type="Pfam" id="PF01565">
    <property type="entry name" value="FAD_binding_4"/>
    <property type="match status" value="1"/>
</dbReference>
<comment type="caution">
    <text evidence="7">The sequence shown here is derived from an EMBL/GenBank/DDBJ whole genome shotgun (WGS) entry which is preliminary data.</text>
</comment>
<dbReference type="PANTHER" id="PTHR43716">
    <property type="entry name" value="D-2-HYDROXYGLUTARATE DEHYDROGENASE, MITOCHONDRIAL"/>
    <property type="match status" value="1"/>
</dbReference>
<dbReference type="Proteomes" id="UP000249165">
    <property type="component" value="Unassembled WGS sequence"/>
</dbReference>
<keyword evidence="5" id="KW-0560">Oxidoreductase</keyword>
<dbReference type="InterPro" id="IPR004113">
    <property type="entry name" value="FAD-bd_oxidored_4_C"/>
</dbReference>
<comment type="cofactor">
    <cofactor evidence="1">
        <name>FAD</name>
        <dbReference type="ChEBI" id="CHEBI:57692"/>
    </cofactor>
</comment>
<dbReference type="Pfam" id="PF02913">
    <property type="entry name" value="FAD-oxidase_C"/>
    <property type="match status" value="1"/>
</dbReference>
<dbReference type="InterPro" id="IPR051264">
    <property type="entry name" value="FAD-oxidored/transferase_4"/>
</dbReference>
<proteinExistence type="inferred from homology"/>
<dbReference type="GO" id="GO:0071949">
    <property type="term" value="F:FAD binding"/>
    <property type="evidence" value="ECO:0007669"/>
    <property type="project" value="InterPro"/>
</dbReference>
<organism evidence="7 8">
    <name type="scientific">Salipiger aestuarii</name>
    <dbReference type="NCBI Taxonomy" id="568098"/>
    <lineage>
        <taxon>Bacteria</taxon>
        <taxon>Pseudomonadati</taxon>
        <taxon>Pseudomonadota</taxon>
        <taxon>Alphaproteobacteria</taxon>
        <taxon>Rhodobacterales</taxon>
        <taxon>Roseobacteraceae</taxon>
        <taxon>Salipiger</taxon>
    </lineage>
</organism>
<keyword evidence="4" id="KW-0274">FAD</keyword>
<dbReference type="SUPFAM" id="SSF55103">
    <property type="entry name" value="FAD-linked oxidases, C-terminal domain"/>
    <property type="match status" value="1"/>
</dbReference>
<feature type="domain" description="FAD-binding PCMH-type" evidence="6">
    <location>
        <begin position="41"/>
        <end position="220"/>
    </location>
</feature>
<reference evidence="7 8" key="1">
    <citation type="submission" date="2018-06" db="EMBL/GenBank/DDBJ databases">
        <title>Genomic Encyclopedia of Archaeal and Bacterial Type Strains, Phase II (KMG-II): from individual species to whole genera.</title>
        <authorList>
            <person name="Goeker M."/>
        </authorList>
    </citation>
    <scope>NUCLEOTIDE SEQUENCE [LARGE SCALE GENOMIC DNA]</scope>
    <source>
        <strain evidence="7 8">DSM 22011</strain>
    </source>
</reference>
<dbReference type="SUPFAM" id="SSF56176">
    <property type="entry name" value="FAD-binding/transporter-associated domain-like"/>
    <property type="match status" value="1"/>
</dbReference>
<evidence type="ECO:0000256" key="4">
    <source>
        <dbReference type="ARBA" id="ARBA00022827"/>
    </source>
</evidence>
<dbReference type="Gene3D" id="1.10.45.10">
    <property type="entry name" value="Vanillyl-alcohol Oxidase, Chain A, domain 4"/>
    <property type="match status" value="1"/>
</dbReference>
<dbReference type="Gene3D" id="3.30.70.2740">
    <property type="match status" value="1"/>
</dbReference>
<dbReference type="InterPro" id="IPR036318">
    <property type="entry name" value="FAD-bd_PCMH-like_sf"/>
</dbReference>
<dbReference type="AlphaFoldDB" id="A0A327XRH3"/>
<keyword evidence="8" id="KW-1185">Reference proteome</keyword>
<dbReference type="PROSITE" id="PS51387">
    <property type="entry name" value="FAD_PCMH"/>
    <property type="match status" value="1"/>
</dbReference>
<evidence type="ECO:0000313" key="8">
    <source>
        <dbReference type="Proteomes" id="UP000249165"/>
    </source>
</evidence>
<dbReference type="Gene3D" id="3.30.465.10">
    <property type="match status" value="1"/>
</dbReference>
<evidence type="ECO:0000259" key="6">
    <source>
        <dbReference type="PROSITE" id="PS51387"/>
    </source>
</evidence>